<accession>A0A9W9HG34</accession>
<reference evidence="1" key="1">
    <citation type="submission" date="2022-11" db="EMBL/GenBank/DDBJ databases">
        <authorList>
            <person name="Petersen C."/>
        </authorList>
    </citation>
    <scope>NUCLEOTIDE SEQUENCE</scope>
    <source>
        <strain evidence="1">IBT 22155</strain>
    </source>
</reference>
<organism evidence="1 2">
    <name type="scientific">Penicillium bovifimosum</name>
    <dbReference type="NCBI Taxonomy" id="126998"/>
    <lineage>
        <taxon>Eukaryota</taxon>
        <taxon>Fungi</taxon>
        <taxon>Dikarya</taxon>
        <taxon>Ascomycota</taxon>
        <taxon>Pezizomycotina</taxon>
        <taxon>Eurotiomycetes</taxon>
        <taxon>Eurotiomycetidae</taxon>
        <taxon>Eurotiales</taxon>
        <taxon>Aspergillaceae</taxon>
        <taxon>Penicillium</taxon>
    </lineage>
</organism>
<dbReference type="RefSeq" id="XP_056526527.1">
    <property type="nucleotide sequence ID" value="XM_056661361.1"/>
</dbReference>
<dbReference type="OrthoDB" id="4350995at2759"/>
<protein>
    <submittedName>
        <fullName evidence="1">Uncharacterized protein</fullName>
    </submittedName>
</protein>
<evidence type="ECO:0000313" key="2">
    <source>
        <dbReference type="Proteomes" id="UP001149079"/>
    </source>
</evidence>
<proteinExistence type="predicted"/>
<reference evidence="1" key="2">
    <citation type="journal article" date="2023" name="IMA Fungus">
        <title>Comparative genomic study of the Penicillium genus elucidates a diverse pangenome and 15 lateral gene transfer events.</title>
        <authorList>
            <person name="Petersen C."/>
            <person name="Sorensen T."/>
            <person name="Nielsen M.R."/>
            <person name="Sondergaard T.E."/>
            <person name="Sorensen J.L."/>
            <person name="Fitzpatrick D.A."/>
            <person name="Frisvad J.C."/>
            <person name="Nielsen K.L."/>
        </authorList>
    </citation>
    <scope>NUCLEOTIDE SEQUENCE</scope>
    <source>
        <strain evidence="1">IBT 22155</strain>
    </source>
</reference>
<sequence>MQSPTTLAPVSVAAATPAANKTWLRTAFASISSMLLGSRTQEESESDAISGWVGTRRRRCRSVGEAR</sequence>
<keyword evidence="2" id="KW-1185">Reference proteome</keyword>
<evidence type="ECO:0000313" key="1">
    <source>
        <dbReference type="EMBL" id="KAJ5146053.1"/>
    </source>
</evidence>
<comment type="caution">
    <text evidence="1">The sequence shown here is derived from an EMBL/GenBank/DDBJ whole genome shotgun (WGS) entry which is preliminary data.</text>
</comment>
<dbReference type="GeneID" id="81400531"/>
<dbReference type="Proteomes" id="UP001149079">
    <property type="component" value="Unassembled WGS sequence"/>
</dbReference>
<name>A0A9W9HG34_9EURO</name>
<dbReference type="EMBL" id="JAPQKL010000001">
    <property type="protein sequence ID" value="KAJ5146053.1"/>
    <property type="molecule type" value="Genomic_DNA"/>
</dbReference>
<dbReference type="AlphaFoldDB" id="A0A9W9HG34"/>
<gene>
    <name evidence="1" type="ORF">N7515_000617</name>
</gene>